<proteinExistence type="predicted"/>
<keyword evidence="3" id="KW-1185">Reference proteome</keyword>
<gene>
    <name evidence="2" type="ORF">CTEN210_08219</name>
</gene>
<organism evidence="2 3">
    <name type="scientific">Chaetoceros tenuissimus</name>
    <dbReference type="NCBI Taxonomy" id="426638"/>
    <lineage>
        <taxon>Eukaryota</taxon>
        <taxon>Sar</taxon>
        <taxon>Stramenopiles</taxon>
        <taxon>Ochrophyta</taxon>
        <taxon>Bacillariophyta</taxon>
        <taxon>Coscinodiscophyceae</taxon>
        <taxon>Chaetocerotophycidae</taxon>
        <taxon>Chaetocerotales</taxon>
        <taxon>Chaetocerotaceae</taxon>
        <taxon>Chaetoceros</taxon>
    </lineage>
</organism>
<sequence length="306" mass="34926">MSSDIQVPSDFFLSLEERKKSIREVILSTSIIAVAHIIVLLICKTLYGSKRTNKQISKNAYQIVNFMVNLSFGLFAMFICFYNPYKNNVLFASIFDKSPVSNHIFGYEQYAIFGALQVGYNLWSLPVGILAVNESLPMIAHHISVIFVCSLSCISHYGYRLHAPFLLGMYEVSSVPLAIINYIKDHKDEEWTKNRTVQQWNVKCKALFGVLFLLIRIIFGTPHCYQTIRAAYTSLNIMGDSLENHTWSDNSLICSFLRVWIFFSLLGQLVLYILQIHWARLIVYGLINIAKGGKKGSPDQERAKDE</sequence>
<evidence type="ECO:0000313" key="3">
    <source>
        <dbReference type="Proteomes" id="UP001054902"/>
    </source>
</evidence>
<keyword evidence="1" id="KW-1133">Transmembrane helix</keyword>
<feature type="transmembrane region" description="Helical" evidence="1">
    <location>
        <begin position="63"/>
        <end position="85"/>
    </location>
</feature>
<keyword evidence="1" id="KW-0812">Transmembrane</keyword>
<feature type="transmembrane region" description="Helical" evidence="1">
    <location>
        <begin position="256"/>
        <end position="274"/>
    </location>
</feature>
<feature type="transmembrane region" description="Helical" evidence="1">
    <location>
        <begin position="204"/>
        <end position="228"/>
    </location>
</feature>
<keyword evidence="1" id="KW-0472">Membrane</keyword>
<dbReference type="EMBL" id="BLLK01000045">
    <property type="protein sequence ID" value="GFH51743.1"/>
    <property type="molecule type" value="Genomic_DNA"/>
</dbReference>
<name>A0AAD3CTA1_9STRA</name>
<evidence type="ECO:0000256" key="1">
    <source>
        <dbReference type="SAM" id="Phobius"/>
    </source>
</evidence>
<reference evidence="2 3" key="1">
    <citation type="journal article" date="2021" name="Sci. Rep.">
        <title>The genome of the diatom Chaetoceros tenuissimus carries an ancient integrated fragment of an extant virus.</title>
        <authorList>
            <person name="Hongo Y."/>
            <person name="Kimura K."/>
            <person name="Takaki Y."/>
            <person name="Yoshida Y."/>
            <person name="Baba S."/>
            <person name="Kobayashi G."/>
            <person name="Nagasaki K."/>
            <person name="Hano T."/>
            <person name="Tomaru Y."/>
        </authorList>
    </citation>
    <scope>NUCLEOTIDE SEQUENCE [LARGE SCALE GENOMIC DNA]</scope>
    <source>
        <strain evidence="2 3">NIES-3715</strain>
    </source>
</reference>
<comment type="caution">
    <text evidence="2">The sequence shown here is derived from an EMBL/GenBank/DDBJ whole genome shotgun (WGS) entry which is preliminary data.</text>
</comment>
<dbReference type="Proteomes" id="UP001054902">
    <property type="component" value="Unassembled WGS sequence"/>
</dbReference>
<evidence type="ECO:0000313" key="2">
    <source>
        <dbReference type="EMBL" id="GFH51743.1"/>
    </source>
</evidence>
<feature type="transmembrane region" description="Helical" evidence="1">
    <location>
        <begin position="25"/>
        <end position="43"/>
    </location>
</feature>
<evidence type="ECO:0008006" key="4">
    <source>
        <dbReference type="Google" id="ProtNLM"/>
    </source>
</evidence>
<dbReference type="AlphaFoldDB" id="A0AAD3CTA1"/>
<feature type="transmembrane region" description="Helical" evidence="1">
    <location>
        <begin position="110"/>
        <end position="132"/>
    </location>
</feature>
<accession>A0AAD3CTA1</accession>
<feature type="transmembrane region" description="Helical" evidence="1">
    <location>
        <begin position="139"/>
        <end position="159"/>
    </location>
</feature>
<protein>
    <recommendedName>
        <fullName evidence="4">TLC domain-containing protein</fullName>
    </recommendedName>
</protein>